<dbReference type="InterPro" id="IPR021416">
    <property type="entry name" value="DUF3048_N"/>
</dbReference>
<keyword evidence="2" id="KW-0732">Signal</keyword>
<name>A0ABS8ESS6_9FIRM</name>
<dbReference type="InterPro" id="IPR035328">
    <property type="entry name" value="DUF3048_C"/>
</dbReference>
<dbReference type="Pfam" id="PF17479">
    <property type="entry name" value="DUF3048_C"/>
    <property type="match status" value="1"/>
</dbReference>
<evidence type="ECO:0000313" key="6">
    <source>
        <dbReference type="Proteomes" id="UP001299235"/>
    </source>
</evidence>
<evidence type="ECO:0000256" key="2">
    <source>
        <dbReference type="SAM" id="SignalP"/>
    </source>
</evidence>
<reference evidence="5 6" key="1">
    <citation type="submission" date="2021-10" db="EMBL/GenBank/DDBJ databases">
        <title>Anaerobic single-cell dispensing facilitates the cultivation of human gut bacteria.</title>
        <authorList>
            <person name="Afrizal A."/>
        </authorList>
    </citation>
    <scope>NUCLEOTIDE SEQUENCE [LARGE SCALE GENOMIC DNA]</scope>
    <source>
        <strain evidence="5 6">CLA-AA-H246</strain>
    </source>
</reference>
<proteinExistence type="predicted"/>
<feature type="domain" description="DUF3048" evidence="4">
    <location>
        <begin position="257"/>
        <end position="361"/>
    </location>
</feature>
<evidence type="ECO:0000256" key="1">
    <source>
        <dbReference type="SAM" id="MobiDB-lite"/>
    </source>
</evidence>
<dbReference type="PROSITE" id="PS51257">
    <property type="entry name" value="PROKAR_LIPOPROTEIN"/>
    <property type="match status" value="1"/>
</dbReference>
<gene>
    <name evidence="5" type="ORF">LKD42_01250</name>
</gene>
<dbReference type="Gene3D" id="3.50.90.10">
    <property type="entry name" value="YerB-like"/>
    <property type="match status" value="1"/>
</dbReference>
<comment type="caution">
    <text evidence="5">The sequence shown here is derived from an EMBL/GenBank/DDBJ whole genome shotgun (WGS) entry which is preliminary data.</text>
</comment>
<feature type="domain" description="DUF3048" evidence="3">
    <location>
        <begin position="69"/>
        <end position="219"/>
    </location>
</feature>
<dbReference type="Proteomes" id="UP001299235">
    <property type="component" value="Unassembled WGS sequence"/>
</dbReference>
<sequence length="375" mass="42386">MKKKLAVLATVLMASAVLGGCAQKAPETETRTQTQTETQTETETETVATEAGTFDQGEALPKGKVRSYLTGKIVDKKIGRKRPYAIMLNNIYGAIPQAGIERADVVYEAPVEGAITRLMGIFEDYDGMEKIGSVRSCREYYVHFAKEFDALYVHYGQAVYACEILNSNIDNISGLSSQEGFGQLYGYAGEETFYRTDDRPSPHNCYTSADRLIEATKKLCYSREYDKDYDGHYQFAGDDQTVTFTDPATHIEPGYEVNEPWFDYNADEGVYYRYQYGDAQIDQLTGDQLKYDNVIFQLCECYPLDDHGYLAIEAEKGGTAYVFTKGTYEKCTWTKDDIESPARYFDEDGNEITINQGKTWVCVVYDTKEDQIVIE</sequence>
<keyword evidence="6" id="KW-1185">Reference proteome</keyword>
<evidence type="ECO:0000259" key="3">
    <source>
        <dbReference type="Pfam" id="PF11258"/>
    </source>
</evidence>
<dbReference type="SUPFAM" id="SSF159774">
    <property type="entry name" value="YerB-like"/>
    <property type="match status" value="1"/>
</dbReference>
<dbReference type="RefSeq" id="WP_248834572.1">
    <property type="nucleotide sequence ID" value="NZ_JAJEQE010000002.1"/>
</dbReference>
<dbReference type="Pfam" id="PF11258">
    <property type="entry name" value="DUF3048"/>
    <property type="match status" value="1"/>
</dbReference>
<feature type="signal peptide" evidence="2">
    <location>
        <begin position="1"/>
        <end position="19"/>
    </location>
</feature>
<dbReference type="InterPro" id="IPR023158">
    <property type="entry name" value="YerB-like_sf"/>
</dbReference>
<organism evidence="5 6">
    <name type="scientific">Hominisplanchenecus faecis</name>
    <dbReference type="NCBI Taxonomy" id="2885351"/>
    <lineage>
        <taxon>Bacteria</taxon>
        <taxon>Bacillati</taxon>
        <taxon>Bacillota</taxon>
        <taxon>Clostridia</taxon>
        <taxon>Lachnospirales</taxon>
        <taxon>Lachnospiraceae</taxon>
        <taxon>Hominisplanchenecus</taxon>
    </lineage>
</organism>
<feature type="compositionally biased region" description="Low complexity" evidence="1">
    <location>
        <begin position="31"/>
        <end position="50"/>
    </location>
</feature>
<evidence type="ECO:0000259" key="4">
    <source>
        <dbReference type="Pfam" id="PF17479"/>
    </source>
</evidence>
<feature type="chain" id="PRO_5045090317" evidence="2">
    <location>
        <begin position="20"/>
        <end position="375"/>
    </location>
</feature>
<dbReference type="EMBL" id="JAJEQE010000002">
    <property type="protein sequence ID" value="MCC2147888.1"/>
    <property type="molecule type" value="Genomic_DNA"/>
</dbReference>
<accession>A0ABS8ESS6</accession>
<evidence type="ECO:0000313" key="5">
    <source>
        <dbReference type="EMBL" id="MCC2147888.1"/>
    </source>
</evidence>
<protein>
    <submittedName>
        <fullName evidence="5">DUF3048 domain-containing protein</fullName>
    </submittedName>
</protein>
<feature type="region of interest" description="Disordered" evidence="1">
    <location>
        <begin position="23"/>
        <end position="53"/>
    </location>
</feature>